<sequence>MLFDKADNVGDGLIVGQGFVEGLDVAGIQRWLVLDVKQLHDFVEIGLFRRGIGVSRHDGSPGW</sequence>
<organism evidence="1">
    <name type="scientific">Candidatus Kentrum sp. FW</name>
    <dbReference type="NCBI Taxonomy" id="2126338"/>
    <lineage>
        <taxon>Bacteria</taxon>
        <taxon>Pseudomonadati</taxon>
        <taxon>Pseudomonadota</taxon>
        <taxon>Gammaproteobacteria</taxon>
        <taxon>Candidatus Kentrum</taxon>
    </lineage>
</organism>
<dbReference type="AlphaFoldDB" id="A0A450TGI1"/>
<protein>
    <submittedName>
        <fullName evidence="1">Uncharacterized protein</fullName>
    </submittedName>
</protein>
<accession>A0A450TGI1</accession>
<proteinExistence type="predicted"/>
<reference evidence="1" key="1">
    <citation type="submission" date="2019-02" db="EMBL/GenBank/DDBJ databases">
        <authorList>
            <person name="Gruber-Vodicka R. H."/>
            <person name="Seah K. B. B."/>
        </authorList>
    </citation>
    <scope>NUCLEOTIDE SEQUENCE</scope>
    <source>
        <strain evidence="1">BECK_BZ131</strain>
    </source>
</reference>
<dbReference type="EMBL" id="CAADFE010000009">
    <property type="protein sequence ID" value="VFJ66309.1"/>
    <property type="molecule type" value="Genomic_DNA"/>
</dbReference>
<gene>
    <name evidence="1" type="ORF">BECKFW1821C_GA0114237_100928</name>
</gene>
<name>A0A450TGI1_9GAMM</name>
<evidence type="ECO:0000313" key="1">
    <source>
        <dbReference type="EMBL" id="VFJ66309.1"/>
    </source>
</evidence>